<keyword evidence="3" id="KW-0804">Transcription</keyword>
<dbReference type="Pfam" id="PF12833">
    <property type="entry name" value="HTH_18"/>
    <property type="match status" value="1"/>
</dbReference>
<proteinExistence type="predicted"/>
<evidence type="ECO:0000313" key="5">
    <source>
        <dbReference type="EMBL" id="GAB10544.1"/>
    </source>
</evidence>
<dbReference type="InterPro" id="IPR009057">
    <property type="entry name" value="Homeodomain-like_sf"/>
</dbReference>
<dbReference type="Gene3D" id="1.10.10.60">
    <property type="entry name" value="Homeodomain-like"/>
    <property type="match status" value="1"/>
</dbReference>
<accession>G7H3W9</accession>
<dbReference type="GO" id="GO:0043565">
    <property type="term" value="F:sequence-specific DNA binding"/>
    <property type="evidence" value="ECO:0007669"/>
    <property type="project" value="InterPro"/>
</dbReference>
<dbReference type="AlphaFoldDB" id="G7H3W9"/>
<reference evidence="5 6" key="1">
    <citation type="submission" date="2011-11" db="EMBL/GenBank/DDBJ databases">
        <title>Whole genome shotgun sequence of Gordonia araii NBRC 100433.</title>
        <authorList>
            <person name="Yoshida Y."/>
            <person name="Hosoyama A."/>
            <person name="Tsuchikane K."/>
            <person name="Katsumata H."/>
            <person name="Yamazaki S."/>
            <person name="Fujita N."/>
        </authorList>
    </citation>
    <scope>NUCLEOTIDE SEQUENCE [LARGE SCALE GENOMIC DNA]</scope>
    <source>
        <strain evidence="5 6">NBRC 100433</strain>
    </source>
</reference>
<evidence type="ECO:0000256" key="2">
    <source>
        <dbReference type="ARBA" id="ARBA00023125"/>
    </source>
</evidence>
<keyword evidence="2" id="KW-0238">DNA-binding</keyword>
<dbReference type="SMART" id="SM00342">
    <property type="entry name" value="HTH_ARAC"/>
    <property type="match status" value="1"/>
</dbReference>
<dbReference type="EMBL" id="BAEE01000059">
    <property type="protein sequence ID" value="GAB10544.1"/>
    <property type="molecule type" value="Genomic_DNA"/>
</dbReference>
<dbReference type="RefSeq" id="WP_007322619.1">
    <property type="nucleotide sequence ID" value="NZ_BAEE01000059.1"/>
</dbReference>
<evidence type="ECO:0000259" key="4">
    <source>
        <dbReference type="PROSITE" id="PS01124"/>
    </source>
</evidence>
<organism evidence="5 6">
    <name type="scientific">Gordonia araii NBRC 100433</name>
    <dbReference type="NCBI Taxonomy" id="1073574"/>
    <lineage>
        <taxon>Bacteria</taxon>
        <taxon>Bacillati</taxon>
        <taxon>Actinomycetota</taxon>
        <taxon>Actinomycetes</taxon>
        <taxon>Mycobacteriales</taxon>
        <taxon>Gordoniaceae</taxon>
        <taxon>Gordonia</taxon>
    </lineage>
</organism>
<dbReference type="STRING" id="1073574.GOARA_059_00100"/>
<feature type="domain" description="HTH araC/xylS-type" evidence="4">
    <location>
        <begin position="147"/>
        <end position="221"/>
    </location>
</feature>
<name>G7H3W9_9ACTN</name>
<evidence type="ECO:0000256" key="3">
    <source>
        <dbReference type="ARBA" id="ARBA00023163"/>
    </source>
</evidence>
<gene>
    <name evidence="5" type="ORF">GOARA_059_00100</name>
</gene>
<dbReference type="Proteomes" id="UP000035088">
    <property type="component" value="Unassembled WGS sequence"/>
</dbReference>
<dbReference type="InterPro" id="IPR050204">
    <property type="entry name" value="AraC_XylS_family_regulators"/>
</dbReference>
<dbReference type="SUPFAM" id="SSF46689">
    <property type="entry name" value="Homeodomain-like"/>
    <property type="match status" value="1"/>
</dbReference>
<dbReference type="GO" id="GO:0003700">
    <property type="term" value="F:DNA-binding transcription factor activity"/>
    <property type="evidence" value="ECO:0007669"/>
    <property type="project" value="InterPro"/>
</dbReference>
<dbReference type="InterPro" id="IPR018060">
    <property type="entry name" value="HTH_AraC"/>
</dbReference>
<protein>
    <submittedName>
        <fullName evidence="5">Putative AraC family transcriptional regulator</fullName>
    </submittedName>
</protein>
<comment type="caution">
    <text evidence="5">The sequence shown here is derived from an EMBL/GenBank/DDBJ whole genome shotgun (WGS) entry which is preliminary data.</text>
</comment>
<dbReference type="PROSITE" id="PS01124">
    <property type="entry name" value="HTH_ARAC_FAMILY_2"/>
    <property type="match status" value="1"/>
</dbReference>
<evidence type="ECO:0000256" key="1">
    <source>
        <dbReference type="ARBA" id="ARBA00023015"/>
    </source>
</evidence>
<sequence>MAIEFLSRPSDSRFIEQVWTSAAVEQAPFLSVAQGRCELVVSELPGRRLVTLRGPETIPTWVDCPVGRWFGIRLSPGVRFRHVLAPSLMNLADVQLPVASDGSFGFGDFRCAELTFENAETVVSTLVRLGYIVEDDVVGVAVEQPDAGVSRRSVERHFRQATGLSLGQFRQIDRAREATILLRGGASIVDVVAEAGYYDQAHLARSLRRFIGLTATEIRRGDDQLSLLYKTGR</sequence>
<dbReference type="PANTHER" id="PTHR46796">
    <property type="entry name" value="HTH-TYPE TRANSCRIPTIONAL ACTIVATOR RHAS-RELATED"/>
    <property type="match status" value="1"/>
</dbReference>
<keyword evidence="1" id="KW-0805">Transcription regulation</keyword>
<evidence type="ECO:0000313" key="6">
    <source>
        <dbReference type="Proteomes" id="UP000035088"/>
    </source>
</evidence>
<keyword evidence="6" id="KW-1185">Reference proteome</keyword>